<feature type="transmembrane region" description="Helical" evidence="6">
    <location>
        <begin position="185"/>
        <end position="207"/>
    </location>
</feature>
<protein>
    <submittedName>
        <fullName evidence="7">Amino acid permease</fullName>
    </submittedName>
</protein>
<dbReference type="GO" id="GO:0022857">
    <property type="term" value="F:transmembrane transporter activity"/>
    <property type="evidence" value="ECO:0007669"/>
    <property type="project" value="InterPro"/>
</dbReference>
<evidence type="ECO:0000256" key="6">
    <source>
        <dbReference type="SAM" id="Phobius"/>
    </source>
</evidence>
<dbReference type="PANTHER" id="PTHR45649:SF26">
    <property type="entry name" value="OS04G0435100 PROTEIN"/>
    <property type="match status" value="1"/>
</dbReference>
<proteinExistence type="predicted"/>
<organism evidence="7 8">
    <name type="scientific">Mycolicibacterium hodleri</name>
    <dbReference type="NCBI Taxonomy" id="49897"/>
    <lineage>
        <taxon>Bacteria</taxon>
        <taxon>Bacillati</taxon>
        <taxon>Actinomycetota</taxon>
        <taxon>Actinomycetes</taxon>
        <taxon>Mycobacteriales</taxon>
        <taxon>Mycobacteriaceae</taxon>
        <taxon>Mycolicibacterium</taxon>
    </lineage>
</organism>
<feature type="transmembrane region" description="Helical" evidence="6">
    <location>
        <begin position="316"/>
        <end position="335"/>
    </location>
</feature>
<feature type="transmembrane region" description="Helical" evidence="6">
    <location>
        <begin position="39"/>
        <end position="60"/>
    </location>
</feature>
<comment type="caution">
    <text evidence="7">The sequence shown here is derived from an EMBL/GenBank/DDBJ whole genome shotgun (WGS) entry which is preliminary data.</text>
</comment>
<feature type="transmembrane region" description="Helical" evidence="6">
    <location>
        <begin position="114"/>
        <end position="143"/>
    </location>
</feature>
<accession>A0A502EL72</accession>
<dbReference type="AlphaFoldDB" id="A0A502EL72"/>
<keyword evidence="3 6" id="KW-0812">Transmembrane</keyword>
<feature type="transmembrane region" description="Helical" evidence="6">
    <location>
        <begin position="72"/>
        <end position="93"/>
    </location>
</feature>
<dbReference type="PIRSF" id="PIRSF006060">
    <property type="entry name" value="AA_transporter"/>
    <property type="match status" value="1"/>
</dbReference>
<reference evidence="7 8" key="1">
    <citation type="journal article" date="2019" name="Environ. Microbiol.">
        <title>Species interactions and distinct microbial communities in high Arctic permafrost affected cryosols are associated with the CH4 and CO2 gas fluxes.</title>
        <authorList>
            <person name="Altshuler I."/>
            <person name="Hamel J."/>
            <person name="Turney S."/>
            <person name="Magnuson E."/>
            <person name="Levesque R."/>
            <person name="Greer C."/>
            <person name="Whyte L.G."/>
        </authorList>
    </citation>
    <scope>NUCLEOTIDE SEQUENCE [LARGE SCALE GENOMIC DNA]</scope>
    <source>
        <strain evidence="7 8">S5.20</strain>
    </source>
</reference>
<feature type="transmembrane region" description="Helical" evidence="6">
    <location>
        <begin position="227"/>
        <end position="245"/>
    </location>
</feature>
<dbReference type="Proteomes" id="UP000320095">
    <property type="component" value="Unassembled WGS sequence"/>
</dbReference>
<dbReference type="RefSeq" id="WP_140688424.1">
    <property type="nucleotide sequence ID" value="NZ_RCZG01000001.1"/>
</dbReference>
<evidence type="ECO:0000256" key="2">
    <source>
        <dbReference type="ARBA" id="ARBA00022448"/>
    </source>
</evidence>
<sequence>MTIERPSDERKAAAPAENPNDAALASFGYTQELKRTLRFFSLFAISFSIVSISTGIFLNYGFAINQFGGASIWTWPIAAAGQIVMALLIAELSTKIPLAGYAYQWGARLVGSTYGWYTGFFGLLYMSITGGAIILLGATPLLFEAMGISPPDGVLLGVAMAILLFTVVINIVGVQLAARVNNTAVVAEIIGIVLLAVTVVVAFGLYTGDGGGSVANLTNTSGTAGSGIGHFVLAGLLGIYTMVGFELSADLTEEAIDSQRAVPRGVLMGVIGSAILGMLALICFTVAMPDLGAAQESDAPIVTIADFYLPSPLVKAFIVVVAFSMIALVIANQAAQARLMYSMGRDNMLPFSRHFRLVNERTKTPMRALIVGGVVSVGFMVYGFLQTDSFATLIGATSIAPYVVYLLIVGSYMRRRSTLAAAPGAFNLGRWGVPLMVVGLVWIIAALLILTIPADFHGAVKVVAAATVLAVLWHVLVLRGRIKRGEAGVAKFTNSARRA</sequence>
<keyword evidence="5 6" id="KW-0472">Membrane</keyword>
<dbReference type="PANTHER" id="PTHR45649">
    <property type="entry name" value="AMINO-ACID PERMEASE BAT1"/>
    <property type="match status" value="1"/>
</dbReference>
<dbReference type="Gene3D" id="1.20.1740.10">
    <property type="entry name" value="Amino acid/polyamine transporter I"/>
    <property type="match status" value="1"/>
</dbReference>
<feature type="transmembrane region" description="Helical" evidence="6">
    <location>
        <begin position="266"/>
        <end position="288"/>
    </location>
</feature>
<evidence type="ECO:0000313" key="7">
    <source>
        <dbReference type="EMBL" id="TPG37226.1"/>
    </source>
</evidence>
<feature type="transmembrane region" description="Helical" evidence="6">
    <location>
        <begin position="458"/>
        <end position="478"/>
    </location>
</feature>
<evidence type="ECO:0000256" key="4">
    <source>
        <dbReference type="ARBA" id="ARBA00022989"/>
    </source>
</evidence>
<feature type="transmembrane region" description="Helical" evidence="6">
    <location>
        <begin position="431"/>
        <end position="452"/>
    </location>
</feature>
<evidence type="ECO:0000256" key="1">
    <source>
        <dbReference type="ARBA" id="ARBA00004141"/>
    </source>
</evidence>
<dbReference type="Pfam" id="PF13520">
    <property type="entry name" value="AA_permease_2"/>
    <property type="match status" value="1"/>
</dbReference>
<evidence type="ECO:0000313" key="8">
    <source>
        <dbReference type="Proteomes" id="UP000320095"/>
    </source>
</evidence>
<dbReference type="OrthoDB" id="8274074at2"/>
<comment type="subcellular location">
    <subcellularLocation>
        <location evidence="1">Membrane</location>
        <topology evidence="1">Multi-pass membrane protein</topology>
    </subcellularLocation>
</comment>
<dbReference type="GO" id="GO:0016020">
    <property type="term" value="C:membrane"/>
    <property type="evidence" value="ECO:0007669"/>
    <property type="project" value="UniProtKB-SubCell"/>
</dbReference>
<keyword evidence="2" id="KW-0813">Transport</keyword>
<dbReference type="InterPro" id="IPR002293">
    <property type="entry name" value="AA/rel_permease1"/>
</dbReference>
<dbReference type="EMBL" id="RCZG01000001">
    <property type="protein sequence ID" value="TPG37226.1"/>
    <property type="molecule type" value="Genomic_DNA"/>
</dbReference>
<feature type="transmembrane region" description="Helical" evidence="6">
    <location>
        <begin position="155"/>
        <end position="178"/>
    </location>
</feature>
<keyword evidence="4 6" id="KW-1133">Transmembrane helix</keyword>
<gene>
    <name evidence="7" type="ORF">EAH80_05255</name>
</gene>
<evidence type="ECO:0000256" key="5">
    <source>
        <dbReference type="ARBA" id="ARBA00023136"/>
    </source>
</evidence>
<name>A0A502EL72_9MYCO</name>
<keyword evidence="8" id="KW-1185">Reference proteome</keyword>
<evidence type="ECO:0000256" key="3">
    <source>
        <dbReference type="ARBA" id="ARBA00022692"/>
    </source>
</evidence>
<feature type="transmembrane region" description="Helical" evidence="6">
    <location>
        <begin position="390"/>
        <end position="410"/>
    </location>
</feature>
<feature type="transmembrane region" description="Helical" evidence="6">
    <location>
        <begin position="366"/>
        <end position="384"/>
    </location>
</feature>